<sequence>MKFSITFLFAIVFLFLYAHAAVIVSRGLKPKVAVQLQAEIPDGSVKLKWNKDEKKISPNSNATIGFRILDCDNEGCGLPILVNQVVKFGDGEFTLTKKLDLIKIHIAAIRGNTINGEAYGSITPIIANKTGKPEA</sequence>
<feature type="chain" id="PRO_5040354746" evidence="1">
    <location>
        <begin position="21"/>
        <end position="135"/>
    </location>
</feature>
<name>A0A9N9K1P3_9GLOM</name>
<accession>A0A9N9K1P3</accession>
<protein>
    <submittedName>
        <fullName evidence="2">15408_t:CDS:1</fullName>
    </submittedName>
</protein>
<proteinExistence type="predicted"/>
<evidence type="ECO:0000313" key="3">
    <source>
        <dbReference type="Proteomes" id="UP000789405"/>
    </source>
</evidence>
<reference evidence="2" key="1">
    <citation type="submission" date="2021-06" db="EMBL/GenBank/DDBJ databases">
        <authorList>
            <person name="Kallberg Y."/>
            <person name="Tangrot J."/>
            <person name="Rosling A."/>
        </authorList>
    </citation>
    <scope>NUCLEOTIDE SEQUENCE</scope>
    <source>
        <strain evidence="2">MA453B</strain>
    </source>
</reference>
<keyword evidence="1" id="KW-0732">Signal</keyword>
<keyword evidence="3" id="KW-1185">Reference proteome</keyword>
<dbReference type="AlphaFoldDB" id="A0A9N9K1P3"/>
<comment type="caution">
    <text evidence="2">The sequence shown here is derived from an EMBL/GenBank/DDBJ whole genome shotgun (WGS) entry which is preliminary data.</text>
</comment>
<dbReference type="OrthoDB" id="2488164at2759"/>
<dbReference type="Proteomes" id="UP000789405">
    <property type="component" value="Unassembled WGS sequence"/>
</dbReference>
<feature type="signal peptide" evidence="1">
    <location>
        <begin position="1"/>
        <end position="20"/>
    </location>
</feature>
<dbReference type="EMBL" id="CAJVPY010038242">
    <property type="protein sequence ID" value="CAG8803748.1"/>
    <property type="molecule type" value="Genomic_DNA"/>
</dbReference>
<gene>
    <name evidence="2" type="ORF">DERYTH_LOCUS23954</name>
</gene>
<evidence type="ECO:0000313" key="2">
    <source>
        <dbReference type="EMBL" id="CAG8803748.1"/>
    </source>
</evidence>
<evidence type="ECO:0000256" key="1">
    <source>
        <dbReference type="SAM" id="SignalP"/>
    </source>
</evidence>
<organism evidence="2 3">
    <name type="scientific">Dentiscutata erythropus</name>
    <dbReference type="NCBI Taxonomy" id="1348616"/>
    <lineage>
        <taxon>Eukaryota</taxon>
        <taxon>Fungi</taxon>
        <taxon>Fungi incertae sedis</taxon>
        <taxon>Mucoromycota</taxon>
        <taxon>Glomeromycotina</taxon>
        <taxon>Glomeromycetes</taxon>
        <taxon>Diversisporales</taxon>
        <taxon>Gigasporaceae</taxon>
        <taxon>Dentiscutata</taxon>
    </lineage>
</organism>